<keyword evidence="1" id="KW-0479">Metal-binding</keyword>
<evidence type="ECO:0000256" key="1">
    <source>
        <dbReference type="ARBA" id="ARBA00022723"/>
    </source>
</evidence>
<reference evidence="3" key="1">
    <citation type="submission" date="2022-02" db="EMBL/GenBank/DDBJ databases">
        <title>Characterization of Tn125 harboring carbapenem-resistant Acinetobacter bereziniae clinical isolates.</title>
        <authorList>
            <person name="Wong N.-K."/>
            <person name="Pan Q."/>
        </authorList>
    </citation>
    <scope>NUCLEOTIDE SEQUENCE</scope>
    <source>
        <strain evidence="3">GD03393</strain>
    </source>
</reference>
<sequence length="277" mass="31510">MKQFNIHEYQQHDQAQTYRQLQIGSERNTAEIDQDFENLIRDGYVIIKNLISQESCQAIKQEAYALLERKGRNSFEGLQTQRLYNVLAKTRVTDQLAVHPRILGLMDRLFEPGFLLSQSQMINILPEESAQHLHYDDAFYRLPRPRKALGAATIWAIDDFTEHNGATVVVPKSHCWGDDQIAQRSAAISAVMPAGSVLFFLGTTWHGGGENQTKAPRLAVTHQYCEAYLRQQENYLLELSKETVKSLSPTLQALVGYSIYPPFMGMVDGMHPLRTLE</sequence>
<dbReference type="PANTHER" id="PTHR20883">
    <property type="entry name" value="PHYTANOYL-COA DIOXYGENASE DOMAIN CONTAINING 1"/>
    <property type="match status" value="1"/>
</dbReference>
<evidence type="ECO:0000313" key="3">
    <source>
        <dbReference type="EMBL" id="UUN99269.1"/>
    </source>
</evidence>
<keyword evidence="3" id="KW-0560">Oxidoreductase</keyword>
<dbReference type="Gene3D" id="2.60.120.620">
    <property type="entry name" value="q2cbj1_9rhob like domain"/>
    <property type="match status" value="1"/>
</dbReference>
<keyword evidence="3" id="KW-0223">Dioxygenase</keyword>
<name>A0A8I1AL25_ACIBZ</name>
<gene>
    <name evidence="3" type="ORF">I9054_007400</name>
</gene>
<keyword evidence="2" id="KW-0408">Iron</keyword>
<dbReference type="AlphaFoldDB" id="A0A8I1AL25"/>
<organism evidence="3 4">
    <name type="scientific">Acinetobacter bereziniae</name>
    <name type="common">Acinetobacter genomosp. 10</name>
    <dbReference type="NCBI Taxonomy" id="106648"/>
    <lineage>
        <taxon>Bacteria</taxon>
        <taxon>Pseudomonadati</taxon>
        <taxon>Pseudomonadota</taxon>
        <taxon>Gammaproteobacteria</taxon>
        <taxon>Moraxellales</taxon>
        <taxon>Moraxellaceae</taxon>
        <taxon>Acinetobacter</taxon>
    </lineage>
</organism>
<evidence type="ECO:0000256" key="2">
    <source>
        <dbReference type="ARBA" id="ARBA00023004"/>
    </source>
</evidence>
<dbReference type="RefSeq" id="WP_058967496.1">
    <property type="nucleotide sequence ID" value="NZ_CP066121.1"/>
</dbReference>
<accession>A0A8I1AL25</accession>
<dbReference type="GO" id="GO:0005506">
    <property type="term" value="F:iron ion binding"/>
    <property type="evidence" value="ECO:0007669"/>
    <property type="project" value="UniProtKB-ARBA"/>
</dbReference>
<proteinExistence type="predicted"/>
<dbReference type="InterPro" id="IPR008775">
    <property type="entry name" value="Phytyl_CoA_dOase-like"/>
</dbReference>
<dbReference type="SUPFAM" id="SSF51197">
    <property type="entry name" value="Clavaminate synthase-like"/>
    <property type="match status" value="1"/>
</dbReference>
<evidence type="ECO:0000313" key="4">
    <source>
        <dbReference type="Proteomes" id="UP000644140"/>
    </source>
</evidence>
<dbReference type="Proteomes" id="UP000644140">
    <property type="component" value="Chromosome"/>
</dbReference>
<dbReference type="GO" id="GO:0016706">
    <property type="term" value="F:2-oxoglutarate-dependent dioxygenase activity"/>
    <property type="evidence" value="ECO:0007669"/>
    <property type="project" value="UniProtKB-ARBA"/>
</dbReference>
<dbReference type="EMBL" id="CP092085">
    <property type="protein sequence ID" value="UUN99269.1"/>
    <property type="molecule type" value="Genomic_DNA"/>
</dbReference>
<dbReference type="PANTHER" id="PTHR20883:SF15">
    <property type="entry name" value="PHYTANOYL-COA DIOXYGENASE DOMAIN-CONTAINING PROTEIN 1"/>
    <property type="match status" value="1"/>
</dbReference>
<dbReference type="Pfam" id="PF05721">
    <property type="entry name" value="PhyH"/>
    <property type="match status" value="1"/>
</dbReference>
<protein>
    <submittedName>
        <fullName evidence="3">Phytanoyl-CoA dioxygenase family protein</fullName>
    </submittedName>
</protein>